<evidence type="ECO:0000259" key="1">
    <source>
        <dbReference type="Pfam" id="PF00534"/>
    </source>
</evidence>
<dbReference type="Proteomes" id="UP000642829">
    <property type="component" value="Unassembled WGS sequence"/>
</dbReference>
<reference evidence="3" key="2">
    <citation type="submission" date="2020-09" db="EMBL/GenBank/DDBJ databases">
        <authorList>
            <person name="Sun Q."/>
            <person name="Kim S."/>
        </authorList>
    </citation>
    <scope>NUCLEOTIDE SEQUENCE</scope>
    <source>
        <strain evidence="3">KCTC 12870</strain>
    </source>
</reference>
<dbReference type="RefSeq" id="WP_189512255.1">
    <property type="nucleotide sequence ID" value="NZ_BMXG01000004.1"/>
</dbReference>
<name>A0A8J3DFI3_9BACT</name>
<dbReference type="InterPro" id="IPR028098">
    <property type="entry name" value="Glyco_trans_4-like_N"/>
</dbReference>
<dbReference type="AlphaFoldDB" id="A0A8J3DFI3"/>
<dbReference type="GO" id="GO:0016757">
    <property type="term" value="F:glycosyltransferase activity"/>
    <property type="evidence" value="ECO:0007669"/>
    <property type="project" value="InterPro"/>
</dbReference>
<reference evidence="3" key="1">
    <citation type="journal article" date="2014" name="Int. J. Syst. Evol. Microbiol.">
        <title>Complete genome sequence of Corynebacterium casei LMG S-19264T (=DSM 44701T), isolated from a smear-ripened cheese.</title>
        <authorList>
            <consortium name="US DOE Joint Genome Institute (JGI-PGF)"/>
            <person name="Walter F."/>
            <person name="Albersmeier A."/>
            <person name="Kalinowski J."/>
            <person name="Ruckert C."/>
        </authorList>
    </citation>
    <scope>NUCLEOTIDE SEQUENCE</scope>
    <source>
        <strain evidence="3">KCTC 12870</strain>
    </source>
</reference>
<comment type="caution">
    <text evidence="3">The sequence shown here is derived from an EMBL/GenBank/DDBJ whole genome shotgun (WGS) entry which is preliminary data.</text>
</comment>
<dbReference type="Pfam" id="PF13439">
    <property type="entry name" value="Glyco_transf_4"/>
    <property type="match status" value="1"/>
</dbReference>
<dbReference type="InterPro" id="IPR001296">
    <property type="entry name" value="Glyco_trans_1"/>
</dbReference>
<dbReference type="PANTHER" id="PTHR45947:SF3">
    <property type="entry name" value="SULFOQUINOVOSYL TRANSFERASE SQD2"/>
    <property type="match status" value="1"/>
</dbReference>
<sequence>MKNVLILSPTQGAYGGIEAFVLELGRYLSEEKSFSVKVCLKLVKSAKIDERLEEILRSSGLPYSVVQRASPALFHEIATADLVHAQNASPDIALMTRLSGGKLVQTIHNHLLDRGRIRTASWKFGASLAHYRLYNSKFVQQSWSTCDGPDSQVIPTVSQMAIDFSPIENRRGFVFVSRLIPNKGAETLIEAYQAANIDHNAWPLHILGDGPLRDSLEVLARKSPGKIAIHGFVSERIKRERIRAARWLVAPPNTREDMGLTPLEARANGIPVISSRDGGLPESAGDQALLCEPGNIDSLSTEIERATQMSSAEYLERSHATMTSLETHLTPMSFYPKLYRTLLEA</sequence>
<keyword evidence="4" id="KW-1185">Reference proteome</keyword>
<gene>
    <name evidence="3" type="ORF">GCM10007047_08760</name>
</gene>
<evidence type="ECO:0008006" key="5">
    <source>
        <dbReference type="Google" id="ProtNLM"/>
    </source>
</evidence>
<accession>A0A8J3DFI3</accession>
<evidence type="ECO:0000259" key="2">
    <source>
        <dbReference type="Pfam" id="PF13439"/>
    </source>
</evidence>
<feature type="domain" description="Glycosyltransferase subfamily 4-like N-terminal" evidence="2">
    <location>
        <begin position="14"/>
        <end position="155"/>
    </location>
</feature>
<protein>
    <recommendedName>
        <fullName evidence="5">Glycosyltransferase</fullName>
    </recommendedName>
</protein>
<dbReference type="SUPFAM" id="SSF53756">
    <property type="entry name" value="UDP-Glycosyltransferase/glycogen phosphorylase"/>
    <property type="match status" value="1"/>
</dbReference>
<proteinExistence type="predicted"/>
<dbReference type="Pfam" id="PF00534">
    <property type="entry name" value="Glycos_transf_1"/>
    <property type="match status" value="1"/>
</dbReference>
<dbReference type="CDD" id="cd03801">
    <property type="entry name" value="GT4_PimA-like"/>
    <property type="match status" value="1"/>
</dbReference>
<organism evidence="3 4">
    <name type="scientific">Cerasicoccus arenae</name>
    <dbReference type="NCBI Taxonomy" id="424488"/>
    <lineage>
        <taxon>Bacteria</taxon>
        <taxon>Pseudomonadati</taxon>
        <taxon>Verrucomicrobiota</taxon>
        <taxon>Opitutia</taxon>
        <taxon>Puniceicoccales</taxon>
        <taxon>Cerasicoccaceae</taxon>
        <taxon>Cerasicoccus</taxon>
    </lineage>
</organism>
<dbReference type="Gene3D" id="3.40.50.2000">
    <property type="entry name" value="Glycogen Phosphorylase B"/>
    <property type="match status" value="2"/>
</dbReference>
<feature type="domain" description="Glycosyl transferase family 1" evidence="1">
    <location>
        <begin position="168"/>
        <end position="309"/>
    </location>
</feature>
<evidence type="ECO:0000313" key="3">
    <source>
        <dbReference type="EMBL" id="GHB95306.1"/>
    </source>
</evidence>
<dbReference type="EMBL" id="BMXG01000004">
    <property type="protein sequence ID" value="GHB95306.1"/>
    <property type="molecule type" value="Genomic_DNA"/>
</dbReference>
<evidence type="ECO:0000313" key="4">
    <source>
        <dbReference type="Proteomes" id="UP000642829"/>
    </source>
</evidence>
<dbReference type="InterPro" id="IPR050194">
    <property type="entry name" value="Glycosyltransferase_grp1"/>
</dbReference>
<dbReference type="PANTHER" id="PTHR45947">
    <property type="entry name" value="SULFOQUINOVOSYL TRANSFERASE SQD2"/>
    <property type="match status" value="1"/>
</dbReference>